<feature type="transmembrane region" description="Helical" evidence="1">
    <location>
        <begin position="21"/>
        <end position="43"/>
    </location>
</feature>
<sequence length="154" mass="15662">MTSARFATSPRGPRAEFLISAAGPTTSLGTGLLLLTVAGAGAGSGLEPIVTAALAWLALMHGLVVVENLLPGASTDGGQMIYAALRRRRDAERPATIVVRMRCLLGGVVVGAGVVVMFTVEVVGGVVVAAVGALLISETDRARLVDDSIVRTSP</sequence>
<proteinExistence type="predicted"/>
<evidence type="ECO:0000313" key="2">
    <source>
        <dbReference type="EMBL" id="TDV44118.1"/>
    </source>
</evidence>
<dbReference type="AlphaFoldDB" id="A0A4R7V3W9"/>
<reference evidence="2 3" key="1">
    <citation type="submission" date="2019-03" db="EMBL/GenBank/DDBJ databases">
        <title>Genomic Encyclopedia of Archaeal and Bacterial Type Strains, Phase II (KMG-II): from individual species to whole genera.</title>
        <authorList>
            <person name="Goeker M."/>
        </authorList>
    </citation>
    <scope>NUCLEOTIDE SEQUENCE [LARGE SCALE GENOMIC DNA]</scope>
    <source>
        <strain evidence="2 3">DSM 45499</strain>
    </source>
</reference>
<comment type="caution">
    <text evidence="2">The sequence shown here is derived from an EMBL/GenBank/DDBJ whole genome shotgun (WGS) entry which is preliminary data.</text>
</comment>
<accession>A0A4R7V3W9</accession>
<gene>
    <name evidence="2" type="ORF">CLV71_11427</name>
</gene>
<organism evidence="2 3">
    <name type="scientific">Actinophytocola oryzae</name>
    <dbReference type="NCBI Taxonomy" id="502181"/>
    <lineage>
        <taxon>Bacteria</taxon>
        <taxon>Bacillati</taxon>
        <taxon>Actinomycetota</taxon>
        <taxon>Actinomycetes</taxon>
        <taxon>Pseudonocardiales</taxon>
        <taxon>Pseudonocardiaceae</taxon>
    </lineage>
</organism>
<dbReference type="OrthoDB" id="9781963at2"/>
<dbReference type="Proteomes" id="UP000294927">
    <property type="component" value="Unassembled WGS sequence"/>
</dbReference>
<dbReference type="RefSeq" id="WP_133906588.1">
    <property type="nucleotide sequence ID" value="NZ_SOCP01000014.1"/>
</dbReference>
<dbReference type="EMBL" id="SOCP01000014">
    <property type="protein sequence ID" value="TDV44118.1"/>
    <property type="molecule type" value="Genomic_DNA"/>
</dbReference>
<evidence type="ECO:0000256" key="1">
    <source>
        <dbReference type="SAM" id="Phobius"/>
    </source>
</evidence>
<keyword evidence="1" id="KW-0812">Transmembrane</keyword>
<keyword evidence="1" id="KW-0472">Membrane</keyword>
<protein>
    <submittedName>
        <fullName evidence="2">Uncharacterized protein</fullName>
    </submittedName>
</protein>
<keyword evidence="1" id="KW-1133">Transmembrane helix</keyword>
<feature type="transmembrane region" description="Helical" evidence="1">
    <location>
        <begin position="103"/>
        <end position="136"/>
    </location>
</feature>
<name>A0A4R7V3W9_9PSEU</name>
<feature type="transmembrane region" description="Helical" evidence="1">
    <location>
        <begin position="49"/>
        <end position="70"/>
    </location>
</feature>
<keyword evidence="3" id="KW-1185">Reference proteome</keyword>
<evidence type="ECO:0000313" key="3">
    <source>
        <dbReference type="Proteomes" id="UP000294927"/>
    </source>
</evidence>